<dbReference type="Proteomes" id="UP000307507">
    <property type="component" value="Unassembled WGS sequence"/>
</dbReference>
<proteinExistence type="predicted"/>
<gene>
    <name evidence="2" type="ORF">E6C50_08215</name>
</gene>
<feature type="domain" description="HNH nuclease" evidence="1">
    <location>
        <begin position="62"/>
        <end position="114"/>
    </location>
</feature>
<protein>
    <submittedName>
        <fullName evidence="2">HNH endonuclease</fullName>
    </submittedName>
</protein>
<keyword evidence="2" id="KW-0255">Endonuclease</keyword>
<dbReference type="Gene3D" id="1.10.30.50">
    <property type="match status" value="1"/>
</dbReference>
<dbReference type="CDD" id="cd00085">
    <property type="entry name" value="HNHc"/>
    <property type="match status" value="1"/>
</dbReference>
<accession>A0A4S4A0B1</accession>
<dbReference type="RefSeq" id="WP_136402718.1">
    <property type="nucleotide sequence ID" value="NZ_SSNZ01000002.1"/>
</dbReference>
<dbReference type="EMBL" id="SSNZ01000002">
    <property type="protein sequence ID" value="THF51734.1"/>
    <property type="molecule type" value="Genomic_DNA"/>
</dbReference>
<reference evidence="2 3" key="1">
    <citation type="submission" date="2019-04" db="EMBL/GenBank/DDBJ databases">
        <title>Flavobacterium sp. nov. isolated from construction timber.</title>
        <authorList>
            <person name="Lin S.-Y."/>
            <person name="Chang C.-T."/>
            <person name="Young C.-C."/>
        </authorList>
    </citation>
    <scope>NUCLEOTIDE SEQUENCE [LARGE SCALE GENOMIC DNA]</scope>
    <source>
        <strain evidence="2 3">CC-CTC003</strain>
    </source>
</reference>
<dbReference type="OrthoDB" id="9802640at2"/>
<sequence length="382" mass="44726">MEETYIQYGVSSDLAQKLKLLGIPKTTFEKTSNKNLREKYFLPDDEIILVKELIKRQPIREDIIEKLLENSNYTCCICKGTKGKSYIIHHIEEYSTSQNNEYHNLAVLCPDDHDIAHKKGKSLTLKLTENQINNAKYKWEEEVKRRNIEKASKNGNIFEVDFINIPRILELCIELFDKIPNTRYTEQLLSLGLITIDGGINETKLSEVNENPTTPLIFFAPHGAAILKAHYYEIFQKVLMHLNFIDLDLLLNRNSIKSGIVGEYCYYVGGPYSSKLPNPITKDCELMRFYFKRKPFIVEWLVDPKYFSSSSAKHRTNHRNVYMIYGKIRNVNIEIRDDKQHIIIDIRPYCFGLPELRKHRVPDIAYRDKYDDIFDENDIDSI</sequence>
<organism evidence="2 3">
    <name type="scientific">Flavobacterium supellecticarium</name>
    <dbReference type="NCBI Taxonomy" id="2565924"/>
    <lineage>
        <taxon>Bacteria</taxon>
        <taxon>Pseudomonadati</taxon>
        <taxon>Bacteroidota</taxon>
        <taxon>Flavobacteriia</taxon>
        <taxon>Flavobacteriales</taxon>
        <taxon>Flavobacteriaceae</taxon>
        <taxon>Flavobacterium</taxon>
    </lineage>
</organism>
<evidence type="ECO:0000313" key="3">
    <source>
        <dbReference type="Proteomes" id="UP000307507"/>
    </source>
</evidence>
<dbReference type="SMART" id="SM00507">
    <property type="entry name" value="HNHc"/>
    <property type="match status" value="1"/>
</dbReference>
<keyword evidence="2" id="KW-0378">Hydrolase</keyword>
<keyword evidence="2" id="KW-0540">Nuclease</keyword>
<evidence type="ECO:0000259" key="1">
    <source>
        <dbReference type="SMART" id="SM00507"/>
    </source>
</evidence>
<dbReference type="AlphaFoldDB" id="A0A4S4A0B1"/>
<evidence type="ECO:0000313" key="2">
    <source>
        <dbReference type="EMBL" id="THF51734.1"/>
    </source>
</evidence>
<dbReference type="GO" id="GO:0004519">
    <property type="term" value="F:endonuclease activity"/>
    <property type="evidence" value="ECO:0007669"/>
    <property type="project" value="UniProtKB-KW"/>
</dbReference>
<comment type="caution">
    <text evidence="2">The sequence shown here is derived from an EMBL/GenBank/DDBJ whole genome shotgun (WGS) entry which is preliminary data.</text>
</comment>
<keyword evidence="3" id="KW-1185">Reference proteome</keyword>
<dbReference type="InterPro" id="IPR003615">
    <property type="entry name" value="HNH_nuc"/>
</dbReference>
<name>A0A4S4A0B1_9FLAO</name>